<feature type="non-terminal residue" evidence="2">
    <location>
        <position position="252"/>
    </location>
</feature>
<dbReference type="EMBL" id="GEBQ01009998">
    <property type="protein sequence ID" value="JAT29979.1"/>
    <property type="molecule type" value="Transcribed_RNA"/>
</dbReference>
<feature type="compositionally biased region" description="Acidic residues" evidence="1">
    <location>
        <begin position="199"/>
        <end position="252"/>
    </location>
</feature>
<feature type="region of interest" description="Disordered" evidence="1">
    <location>
        <begin position="74"/>
        <end position="101"/>
    </location>
</feature>
<name>A0A1B6M207_9HEMI</name>
<feature type="region of interest" description="Disordered" evidence="1">
    <location>
        <begin position="116"/>
        <end position="166"/>
    </location>
</feature>
<protein>
    <submittedName>
        <fullName evidence="2">Uncharacterized protein</fullName>
    </submittedName>
</protein>
<evidence type="ECO:0000313" key="2">
    <source>
        <dbReference type="EMBL" id="JAT29979.1"/>
    </source>
</evidence>
<feature type="compositionally biased region" description="Polar residues" evidence="1">
    <location>
        <begin position="118"/>
        <end position="133"/>
    </location>
</feature>
<evidence type="ECO:0000256" key="1">
    <source>
        <dbReference type="SAM" id="MobiDB-lite"/>
    </source>
</evidence>
<reference evidence="2" key="1">
    <citation type="submission" date="2015-11" db="EMBL/GenBank/DDBJ databases">
        <title>De novo transcriptome assembly of four potential Pierce s Disease insect vectors from Arizona vineyards.</title>
        <authorList>
            <person name="Tassone E.E."/>
        </authorList>
    </citation>
    <scope>NUCLEOTIDE SEQUENCE</scope>
</reference>
<sequence>MTSTSKITEEKITLQPKVAIHEKKEDYSVSQNIVLKATNKVITETVPRNLYITLEDGSLLVPIKTNQVTHIVSSPDNRFDQHFQSRQASTSGDKGETKSEEITKYVSLSPNFVKEAQRAQSRSSENLRNSTVKRQSDGKSLAGPNKKLKNEELETPQIESADENVAEDEQCLSNEYDFTDNQDDLNDILVDNNSSLTSGEEDEYTTPEYLYDEPLDDEMPDNEMPDGEMSNDEIPDDEVVNSVIAEDEIPDD</sequence>
<dbReference type="AlphaFoldDB" id="A0A1B6M207"/>
<feature type="region of interest" description="Disordered" evidence="1">
    <location>
        <begin position="192"/>
        <end position="252"/>
    </location>
</feature>
<accession>A0A1B6M207</accession>
<organism evidence="2">
    <name type="scientific">Graphocephala atropunctata</name>
    <dbReference type="NCBI Taxonomy" id="36148"/>
    <lineage>
        <taxon>Eukaryota</taxon>
        <taxon>Metazoa</taxon>
        <taxon>Ecdysozoa</taxon>
        <taxon>Arthropoda</taxon>
        <taxon>Hexapoda</taxon>
        <taxon>Insecta</taxon>
        <taxon>Pterygota</taxon>
        <taxon>Neoptera</taxon>
        <taxon>Paraneoptera</taxon>
        <taxon>Hemiptera</taxon>
        <taxon>Auchenorrhyncha</taxon>
        <taxon>Membracoidea</taxon>
        <taxon>Cicadellidae</taxon>
        <taxon>Cicadellinae</taxon>
        <taxon>Cicadellini</taxon>
        <taxon>Graphocephala</taxon>
    </lineage>
</organism>
<gene>
    <name evidence="2" type="ORF">g.20732</name>
</gene>
<proteinExistence type="predicted"/>